<dbReference type="EMBL" id="CABPRJ010001453">
    <property type="protein sequence ID" value="VVC37723.1"/>
    <property type="molecule type" value="Genomic_DNA"/>
</dbReference>
<gene>
    <name evidence="1" type="ORF">CINCED_3A015610</name>
</gene>
<proteinExistence type="predicted"/>
<sequence length="135" mass="14952">MGDAIRPSGLPSDETGGQSVAEECRINCSRAPEDFRASPGCVTMHQSAAPATGFSSRLVGVPWLLDQYRPKLISPSESAFLKNTKTGFRCDGKKTRMLKVVCGTPYLYEKHEQDLQDTCPRIKSLVEKLLLKRIH</sequence>
<keyword evidence="2" id="KW-1185">Reference proteome</keyword>
<protein>
    <submittedName>
        <fullName evidence="1">Uncharacterized protein</fullName>
    </submittedName>
</protein>
<organism evidence="1 2">
    <name type="scientific">Cinara cedri</name>
    <dbReference type="NCBI Taxonomy" id="506608"/>
    <lineage>
        <taxon>Eukaryota</taxon>
        <taxon>Metazoa</taxon>
        <taxon>Ecdysozoa</taxon>
        <taxon>Arthropoda</taxon>
        <taxon>Hexapoda</taxon>
        <taxon>Insecta</taxon>
        <taxon>Pterygota</taxon>
        <taxon>Neoptera</taxon>
        <taxon>Paraneoptera</taxon>
        <taxon>Hemiptera</taxon>
        <taxon>Sternorrhyncha</taxon>
        <taxon>Aphidomorpha</taxon>
        <taxon>Aphidoidea</taxon>
        <taxon>Aphididae</taxon>
        <taxon>Lachninae</taxon>
        <taxon>Cinara</taxon>
    </lineage>
</organism>
<name>A0A5E4N2D8_9HEMI</name>
<evidence type="ECO:0000313" key="1">
    <source>
        <dbReference type="EMBL" id="VVC37723.1"/>
    </source>
</evidence>
<dbReference type="AlphaFoldDB" id="A0A5E4N2D8"/>
<evidence type="ECO:0000313" key="2">
    <source>
        <dbReference type="Proteomes" id="UP000325440"/>
    </source>
</evidence>
<dbReference type="Proteomes" id="UP000325440">
    <property type="component" value="Unassembled WGS sequence"/>
</dbReference>
<accession>A0A5E4N2D8</accession>
<reference evidence="1 2" key="1">
    <citation type="submission" date="2019-08" db="EMBL/GenBank/DDBJ databases">
        <authorList>
            <person name="Alioto T."/>
            <person name="Alioto T."/>
            <person name="Gomez Garrido J."/>
        </authorList>
    </citation>
    <scope>NUCLEOTIDE SEQUENCE [LARGE SCALE GENOMIC DNA]</scope>
</reference>